<feature type="region of interest" description="Disordered" evidence="8">
    <location>
        <begin position="1"/>
        <end position="36"/>
    </location>
</feature>
<gene>
    <name evidence="10" type="ORF">B0H63DRAFT_416017</name>
</gene>
<comment type="subcellular location">
    <subcellularLocation>
        <location evidence="1">Nucleus</location>
    </subcellularLocation>
</comment>
<dbReference type="AlphaFoldDB" id="A0AAE0NGU5"/>
<comment type="caution">
    <text evidence="10">The sequence shown here is derived from an EMBL/GenBank/DDBJ whole genome shotgun (WGS) entry which is preliminary data.</text>
</comment>
<evidence type="ECO:0000256" key="3">
    <source>
        <dbReference type="ARBA" id="ARBA00019132"/>
    </source>
</evidence>
<keyword evidence="4" id="KW-0156">Chromatin regulator</keyword>
<dbReference type="InterPro" id="IPR027109">
    <property type="entry name" value="Swc4/Dmap1"/>
</dbReference>
<reference evidence="10" key="2">
    <citation type="submission" date="2023-06" db="EMBL/GenBank/DDBJ databases">
        <authorList>
            <consortium name="Lawrence Berkeley National Laboratory"/>
            <person name="Haridas S."/>
            <person name="Hensen N."/>
            <person name="Bonometti L."/>
            <person name="Westerberg I."/>
            <person name="Brannstrom I.O."/>
            <person name="Guillou S."/>
            <person name="Cros-Aarteil S."/>
            <person name="Calhoun S."/>
            <person name="Kuo A."/>
            <person name="Mondo S."/>
            <person name="Pangilinan J."/>
            <person name="Riley R."/>
            <person name="LaButti K."/>
            <person name="Andreopoulos B."/>
            <person name="Lipzen A."/>
            <person name="Chen C."/>
            <person name="Yanf M."/>
            <person name="Daum C."/>
            <person name="Ng V."/>
            <person name="Clum A."/>
            <person name="Steindorff A."/>
            <person name="Ohm R."/>
            <person name="Martin F."/>
            <person name="Silar P."/>
            <person name="Natvig D."/>
            <person name="Lalanne C."/>
            <person name="Gautier V."/>
            <person name="Ament-velasquez S.L."/>
            <person name="Kruys A."/>
            <person name="Hutchinson M.I."/>
            <person name="Powell A.J."/>
            <person name="Barry K."/>
            <person name="Miller A.N."/>
            <person name="Grigoriev I.V."/>
            <person name="Debuchy R."/>
            <person name="Gladieux P."/>
            <person name="Thoren M.H."/>
            <person name="Johannesson H."/>
        </authorList>
    </citation>
    <scope>NUCLEOTIDE SEQUENCE</scope>
    <source>
        <strain evidence="10">CBS 232.78</strain>
    </source>
</reference>
<keyword evidence="5" id="KW-0805">Transcription regulation</keyword>
<dbReference type="GO" id="GO:0006338">
    <property type="term" value="P:chromatin remodeling"/>
    <property type="evidence" value="ECO:0007669"/>
    <property type="project" value="InterPro"/>
</dbReference>
<evidence type="ECO:0000256" key="2">
    <source>
        <dbReference type="ARBA" id="ARBA00006918"/>
    </source>
</evidence>
<keyword evidence="6" id="KW-0804">Transcription</keyword>
<feature type="compositionally biased region" description="Low complexity" evidence="8">
    <location>
        <begin position="590"/>
        <end position="601"/>
    </location>
</feature>
<dbReference type="EMBL" id="JAULSW010000005">
    <property type="protein sequence ID" value="KAK3381268.1"/>
    <property type="molecule type" value="Genomic_DNA"/>
</dbReference>
<dbReference type="GO" id="GO:0035267">
    <property type="term" value="C:NuA4 histone acetyltransferase complex"/>
    <property type="evidence" value="ECO:0007669"/>
    <property type="project" value="InterPro"/>
</dbReference>
<evidence type="ECO:0000256" key="6">
    <source>
        <dbReference type="ARBA" id="ARBA00023163"/>
    </source>
</evidence>
<dbReference type="GO" id="GO:0006281">
    <property type="term" value="P:DNA repair"/>
    <property type="evidence" value="ECO:0007669"/>
    <property type="project" value="InterPro"/>
</dbReference>
<comment type="similarity">
    <text evidence="2">Belongs to the SWC4 family.</text>
</comment>
<dbReference type="PANTHER" id="PTHR12855:SF10">
    <property type="entry name" value="DNA METHYLTRANSFERASE 1-ASSOCIATED PROTEIN 1"/>
    <property type="match status" value="1"/>
</dbReference>
<dbReference type="InterPro" id="IPR032563">
    <property type="entry name" value="DAMP1_SANT-like"/>
</dbReference>
<evidence type="ECO:0000259" key="9">
    <source>
        <dbReference type="Pfam" id="PF16282"/>
    </source>
</evidence>
<protein>
    <recommendedName>
        <fullName evidence="3">SWR1-complex protein 4</fullName>
    </recommendedName>
</protein>
<evidence type="ECO:0000256" key="1">
    <source>
        <dbReference type="ARBA" id="ARBA00004123"/>
    </source>
</evidence>
<dbReference type="GO" id="GO:0003714">
    <property type="term" value="F:transcription corepressor activity"/>
    <property type="evidence" value="ECO:0007669"/>
    <property type="project" value="TreeGrafter"/>
</dbReference>
<feature type="domain" description="DAMP1 SANT/Myb-like" evidence="9">
    <location>
        <begin position="136"/>
        <end position="232"/>
    </location>
</feature>
<evidence type="ECO:0000313" key="10">
    <source>
        <dbReference type="EMBL" id="KAK3381268.1"/>
    </source>
</evidence>
<dbReference type="Gene3D" id="1.10.10.60">
    <property type="entry name" value="Homeodomain-like"/>
    <property type="match status" value="1"/>
</dbReference>
<feature type="compositionally biased region" description="Basic and acidic residues" evidence="8">
    <location>
        <begin position="407"/>
        <end position="416"/>
    </location>
</feature>
<dbReference type="GO" id="GO:0000812">
    <property type="term" value="C:Swr1 complex"/>
    <property type="evidence" value="ECO:0007669"/>
    <property type="project" value="TreeGrafter"/>
</dbReference>
<feature type="region of interest" description="Disordered" evidence="8">
    <location>
        <begin position="341"/>
        <end position="429"/>
    </location>
</feature>
<evidence type="ECO:0000313" key="11">
    <source>
        <dbReference type="Proteomes" id="UP001285441"/>
    </source>
</evidence>
<evidence type="ECO:0000256" key="7">
    <source>
        <dbReference type="ARBA" id="ARBA00023242"/>
    </source>
</evidence>
<dbReference type="GO" id="GO:0000122">
    <property type="term" value="P:negative regulation of transcription by RNA polymerase II"/>
    <property type="evidence" value="ECO:0007669"/>
    <property type="project" value="TreeGrafter"/>
</dbReference>
<feature type="compositionally biased region" description="Low complexity" evidence="8">
    <location>
        <begin position="348"/>
        <end position="367"/>
    </location>
</feature>
<keyword evidence="7" id="KW-0539">Nucleus</keyword>
<organism evidence="10 11">
    <name type="scientific">Podospora didyma</name>
    <dbReference type="NCBI Taxonomy" id="330526"/>
    <lineage>
        <taxon>Eukaryota</taxon>
        <taxon>Fungi</taxon>
        <taxon>Dikarya</taxon>
        <taxon>Ascomycota</taxon>
        <taxon>Pezizomycotina</taxon>
        <taxon>Sordariomycetes</taxon>
        <taxon>Sordariomycetidae</taxon>
        <taxon>Sordariales</taxon>
        <taxon>Podosporaceae</taxon>
        <taxon>Podospora</taxon>
    </lineage>
</organism>
<accession>A0AAE0NGU5</accession>
<evidence type="ECO:0000256" key="5">
    <source>
        <dbReference type="ARBA" id="ARBA00023015"/>
    </source>
</evidence>
<feature type="compositionally biased region" description="Basic and acidic residues" evidence="8">
    <location>
        <begin position="526"/>
        <end position="537"/>
    </location>
</feature>
<keyword evidence="11" id="KW-1185">Reference proteome</keyword>
<dbReference type="Proteomes" id="UP001285441">
    <property type="component" value="Unassembled WGS sequence"/>
</dbReference>
<reference evidence="10" key="1">
    <citation type="journal article" date="2023" name="Mol. Phylogenet. Evol.">
        <title>Genome-scale phylogeny and comparative genomics of the fungal order Sordariales.</title>
        <authorList>
            <person name="Hensen N."/>
            <person name="Bonometti L."/>
            <person name="Westerberg I."/>
            <person name="Brannstrom I.O."/>
            <person name="Guillou S."/>
            <person name="Cros-Aarteil S."/>
            <person name="Calhoun S."/>
            <person name="Haridas S."/>
            <person name="Kuo A."/>
            <person name="Mondo S."/>
            <person name="Pangilinan J."/>
            <person name="Riley R."/>
            <person name="LaButti K."/>
            <person name="Andreopoulos B."/>
            <person name="Lipzen A."/>
            <person name="Chen C."/>
            <person name="Yan M."/>
            <person name="Daum C."/>
            <person name="Ng V."/>
            <person name="Clum A."/>
            <person name="Steindorff A."/>
            <person name="Ohm R.A."/>
            <person name="Martin F."/>
            <person name="Silar P."/>
            <person name="Natvig D.O."/>
            <person name="Lalanne C."/>
            <person name="Gautier V."/>
            <person name="Ament-Velasquez S.L."/>
            <person name="Kruys A."/>
            <person name="Hutchinson M.I."/>
            <person name="Powell A.J."/>
            <person name="Barry K."/>
            <person name="Miller A.N."/>
            <person name="Grigoriev I.V."/>
            <person name="Debuchy R."/>
            <person name="Gladieux P."/>
            <person name="Hiltunen Thoren M."/>
            <person name="Johannesson H."/>
        </authorList>
    </citation>
    <scope>NUCLEOTIDE SEQUENCE</scope>
    <source>
        <strain evidence="10">CBS 232.78</strain>
    </source>
</reference>
<evidence type="ECO:0000256" key="8">
    <source>
        <dbReference type="SAM" id="MobiDB-lite"/>
    </source>
</evidence>
<feature type="region of interest" description="Disordered" evidence="8">
    <location>
        <begin position="512"/>
        <end position="623"/>
    </location>
</feature>
<feature type="compositionally biased region" description="Polar residues" evidence="8">
    <location>
        <begin position="544"/>
        <end position="555"/>
    </location>
</feature>
<feature type="region of interest" description="Disordered" evidence="8">
    <location>
        <begin position="100"/>
        <end position="137"/>
    </location>
</feature>
<dbReference type="PANTHER" id="PTHR12855">
    <property type="entry name" value="DNA METHYLTRANSFERASE 1-ASSOCIATED PROTEIN 1 FAMILY MEMBER"/>
    <property type="match status" value="1"/>
</dbReference>
<sequence>MASHDLRDVLNLPSDNSQGPRPSKKQKTHAPRPNLKGLAREVQNLGGDNPIAIVPDVAVFKKRRLISRKPAAPWVHKPFTNSARGDGGALVLRHWRRKTVEDAPPDLMQEDGEPRPGAAANGERRTDQTDEPEDSSFAKYNVRVAVPQYSEDQYHVNLQSNDWTKEETDYLLELAQDYDLRWAIIWDRYDFSPRPPQGEGIDGAGVAVVPAPKVRTMEDLKVRYYEVAAKMMAVQKPVQYMTDAEARLYEIMKKFDAPQERARKEFAINTMARSLEEARDEEMLLLEMKRILARTDRFNEERRELYHRLDFPATDSDINQFKTSTGLQSLLQNLMNVDKTKKRKSIMPGEGVSPAVPVPGSAVSEAPPGRRESIAASIPGGHRDSIAGTPATPAEPTPKDTKKKGAHQPERRKLTEQEEQVYGVSHHDRLGSGPTFRYEKINKLYSHKSGQQQLRITNALAELDIPARLVMPTAAVTGQFESLWAAVTALVDLRKVSDRLDADIRIEEAKRAERDKARGITSGGKTESRGEPGRVAESEGADAQRSQQNEPQNGDNGDGESSPAAPNPRASVEDASDNKPPPVSEVKQEPSGVGPRPSSSGAHKRSASVLSTTSDKSTKRQKK</sequence>
<name>A0AAE0NGU5_9PEZI</name>
<evidence type="ECO:0000256" key="4">
    <source>
        <dbReference type="ARBA" id="ARBA00022853"/>
    </source>
</evidence>
<proteinExistence type="inferred from homology"/>
<dbReference type="Pfam" id="PF16282">
    <property type="entry name" value="SANT_DAMP1_like"/>
    <property type="match status" value="1"/>
</dbReference>